<dbReference type="OrthoDB" id="9793753at2"/>
<sequence>MSQDKLHRYLFEQADVRGEIVQLQDSYQQMLAGKPYPKQVATLMGEMLAATSLLTAILKFEGEIAVQLQGNGPVSLVAVNGNHNQQLRAIARWEGEPEHQDLRELIGTGQLVITITPTEGERYQGIVGLSEDSVAGCLEQYFDQSEQLKTRLWLHADGINAAGMLLQVLPQSDKEQDVEFEHLESLTDTVKADELFGLEAEQVLHRLYHQEEVRLFDATDVSFKCGCSKQRSLNALASLHKDELLEIVEERGQIDIHCDYCGENYRFDRIDLEALWSGNAPQSDQQH</sequence>
<organism evidence="7 8">
    <name type="scientific">Ferrimonas sediminum</name>
    <dbReference type="NCBI Taxonomy" id="718193"/>
    <lineage>
        <taxon>Bacteria</taxon>
        <taxon>Pseudomonadati</taxon>
        <taxon>Pseudomonadota</taxon>
        <taxon>Gammaproteobacteria</taxon>
        <taxon>Alteromonadales</taxon>
        <taxon>Ferrimonadaceae</taxon>
        <taxon>Ferrimonas</taxon>
    </lineage>
</organism>
<evidence type="ECO:0000256" key="6">
    <source>
        <dbReference type="HAMAP-Rule" id="MF_00117"/>
    </source>
</evidence>
<dbReference type="InterPro" id="IPR016153">
    <property type="entry name" value="Heat_shock_Hsp33_N"/>
</dbReference>
<dbReference type="Proteomes" id="UP000199527">
    <property type="component" value="Unassembled WGS sequence"/>
</dbReference>
<feature type="disulfide bond" description="Redox-active" evidence="6">
    <location>
        <begin position="225"/>
        <end position="227"/>
    </location>
</feature>
<dbReference type="RefSeq" id="WP_090367763.1">
    <property type="nucleotide sequence ID" value="NZ_FNEM01000020.1"/>
</dbReference>
<dbReference type="CDD" id="cd00498">
    <property type="entry name" value="Hsp33"/>
    <property type="match status" value="1"/>
</dbReference>
<dbReference type="GO" id="GO:0005737">
    <property type="term" value="C:cytoplasm"/>
    <property type="evidence" value="ECO:0007669"/>
    <property type="project" value="UniProtKB-SubCell"/>
</dbReference>
<proteinExistence type="inferred from homology"/>
<gene>
    <name evidence="6" type="primary">hslO</name>
    <name evidence="7" type="ORF">SAMN04488540_12024</name>
</gene>
<evidence type="ECO:0000256" key="5">
    <source>
        <dbReference type="ARBA" id="ARBA00023284"/>
    </source>
</evidence>
<dbReference type="InterPro" id="IPR000397">
    <property type="entry name" value="Heat_shock_Hsp33"/>
</dbReference>
<dbReference type="SUPFAM" id="SSF64397">
    <property type="entry name" value="Hsp33 domain"/>
    <property type="match status" value="1"/>
</dbReference>
<keyword evidence="8" id="KW-1185">Reference proteome</keyword>
<dbReference type="HAMAP" id="MF_00117">
    <property type="entry name" value="HslO"/>
    <property type="match status" value="1"/>
</dbReference>
<dbReference type="SUPFAM" id="SSF118352">
    <property type="entry name" value="HSP33 redox switch-like"/>
    <property type="match status" value="1"/>
</dbReference>
<dbReference type="PIRSF" id="PIRSF005261">
    <property type="entry name" value="Heat_shock_Hsp33"/>
    <property type="match status" value="1"/>
</dbReference>
<comment type="subcellular location">
    <subcellularLocation>
        <location evidence="6">Cytoplasm</location>
    </subcellularLocation>
</comment>
<keyword evidence="2 6" id="KW-0862">Zinc</keyword>
<dbReference type="PANTHER" id="PTHR30111">
    <property type="entry name" value="33 KDA CHAPERONIN"/>
    <property type="match status" value="1"/>
</dbReference>
<dbReference type="InterPro" id="IPR016154">
    <property type="entry name" value="Heat_shock_Hsp33_C"/>
</dbReference>
<protein>
    <recommendedName>
        <fullName evidence="6">33 kDa chaperonin</fullName>
    </recommendedName>
    <alternativeName>
        <fullName evidence="6">Heat shock protein 33 homolog</fullName>
        <shortName evidence="6">HSP33</shortName>
    </alternativeName>
</protein>
<dbReference type="GO" id="GO:0044183">
    <property type="term" value="F:protein folding chaperone"/>
    <property type="evidence" value="ECO:0007669"/>
    <property type="project" value="TreeGrafter"/>
</dbReference>
<keyword evidence="1 6" id="KW-0963">Cytoplasm</keyword>
<feature type="disulfide bond" description="Redox-active" evidence="6">
    <location>
        <begin position="258"/>
        <end position="261"/>
    </location>
</feature>
<evidence type="ECO:0000313" key="8">
    <source>
        <dbReference type="Proteomes" id="UP000199527"/>
    </source>
</evidence>
<dbReference type="NCBIfam" id="NF001033">
    <property type="entry name" value="PRK00114.1"/>
    <property type="match status" value="1"/>
</dbReference>
<dbReference type="GO" id="GO:0042026">
    <property type="term" value="P:protein refolding"/>
    <property type="evidence" value="ECO:0007669"/>
    <property type="project" value="TreeGrafter"/>
</dbReference>
<dbReference type="Gene3D" id="1.10.287.480">
    <property type="entry name" value="helix hairpin bin"/>
    <property type="match status" value="1"/>
</dbReference>
<accession>A0A1G8ZIN3</accession>
<dbReference type="InterPro" id="IPR023212">
    <property type="entry name" value="Hsp33_helix_hairpin_bin_dom_sf"/>
</dbReference>
<dbReference type="Gene3D" id="3.90.1280.10">
    <property type="entry name" value="HSP33 redox switch-like"/>
    <property type="match status" value="1"/>
</dbReference>
<dbReference type="AlphaFoldDB" id="A0A1G8ZIN3"/>
<comment type="PTM">
    <text evidence="6">Under oxidizing conditions two disulfide bonds are formed involving the reactive cysteines. Under reducing conditions zinc is bound to the reactive cysteines and the protein is inactive.</text>
</comment>
<dbReference type="Pfam" id="PF01430">
    <property type="entry name" value="HSP33"/>
    <property type="match status" value="1"/>
</dbReference>
<reference evidence="8" key="1">
    <citation type="submission" date="2016-10" db="EMBL/GenBank/DDBJ databases">
        <authorList>
            <person name="Varghese N."/>
            <person name="Submissions S."/>
        </authorList>
    </citation>
    <scope>NUCLEOTIDE SEQUENCE [LARGE SCALE GENOMIC DNA]</scope>
    <source>
        <strain evidence="8">DSM 23317</strain>
    </source>
</reference>
<keyword evidence="4 6" id="KW-0143">Chaperone</keyword>
<dbReference type="Gene3D" id="3.55.30.10">
    <property type="entry name" value="Hsp33 domain"/>
    <property type="match status" value="1"/>
</dbReference>
<evidence type="ECO:0000256" key="4">
    <source>
        <dbReference type="ARBA" id="ARBA00023186"/>
    </source>
</evidence>
<comment type="function">
    <text evidence="6">Redox regulated molecular chaperone. Protects both thermally unfolding and oxidatively damaged proteins from irreversible aggregation. Plays an important role in the bacterial defense system toward oxidative stress.</text>
</comment>
<dbReference type="GO" id="GO:0051082">
    <property type="term" value="F:unfolded protein binding"/>
    <property type="evidence" value="ECO:0007669"/>
    <property type="project" value="UniProtKB-UniRule"/>
</dbReference>
<name>A0A1G8ZIN3_9GAMM</name>
<dbReference type="PANTHER" id="PTHR30111:SF1">
    <property type="entry name" value="33 KDA CHAPERONIN"/>
    <property type="match status" value="1"/>
</dbReference>
<evidence type="ECO:0000256" key="2">
    <source>
        <dbReference type="ARBA" id="ARBA00022833"/>
    </source>
</evidence>
<evidence type="ECO:0000313" key="7">
    <source>
        <dbReference type="EMBL" id="SDK14982.1"/>
    </source>
</evidence>
<evidence type="ECO:0000256" key="1">
    <source>
        <dbReference type="ARBA" id="ARBA00022490"/>
    </source>
</evidence>
<keyword evidence="3 6" id="KW-1015">Disulfide bond</keyword>
<keyword evidence="5 6" id="KW-0676">Redox-active center</keyword>
<comment type="similarity">
    <text evidence="6">Belongs to the HSP33 family.</text>
</comment>
<evidence type="ECO:0000256" key="3">
    <source>
        <dbReference type="ARBA" id="ARBA00023157"/>
    </source>
</evidence>
<dbReference type="EMBL" id="FNEM01000020">
    <property type="protein sequence ID" value="SDK14982.1"/>
    <property type="molecule type" value="Genomic_DNA"/>
</dbReference>